<organism evidence="13">
    <name type="scientific">Thermosporothrix sp. COM3</name>
    <dbReference type="NCBI Taxonomy" id="2490863"/>
    <lineage>
        <taxon>Bacteria</taxon>
        <taxon>Bacillati</taxon>
        <taxon>Chloroflexota</taxon>
        <taxon>Ktedonobacteria</taxon>
        <taxon>Ktedonobacterales</taxon>
        <taxon>Thermosporotrichaceae</taxon>
        <taxon>Thermosporothrix</taxon>
    </lineage>
</organism>
<evidence type="ECO:0000256" key="4">
    <source>
        <dbReference type="ARBA" id="ARBA00006247"/>
    </source>
</evidence>
<dbReference type="InterPro" id="IPR011650">
    <property type="entry name" value="Peptidase_M20_dimer"/>
</dbReference>
<dbReference type="Pfam" id="PF07687">
    <property type="entry name" value="M20_dimer"/>
    <property type="match status" value="1"/>
</dbReference>
<dbReference type="SUPFAM" id="SSF55031">
    <property type="entry name" value="Bacterial exopeptidase dimerisation domain"/>
    <property type="match status" value="1"/>
</dbReference>
<evidence type="ECO:0000256" key="1">
    <source>
        <dbReference type="ARBA" id="ARBA00001941"/>
    </source>
</evidence>
<evidence type="ECO:0000256" key="6">
    <source>
        <dbReference type="ARBA" id="ARBA00016853"/>
    </source>
</evidence>
<dbReference type="GO" id="GO:0009089">
    <property type="term" value="P:lysine biosynthetic process via diaminopimelate"/>
    <property type="evidence" value="ECO:0007669"/>
    <property type="project" value="UniProtKB-UniPathway"/>
</dbReference>
<dbReference type="InterPro" id="IPR050072">
    <property type="entry name" value="Peptidase_M20A"/>
</dbReference>
<gene>
    <name evidence="13" type="ORF">KTC_08180</name>
</gene>
<dbReference type="Gene3D" id="3.40.630.10">
    <property type="entry name" value="Zn peptidases"/>
    <property type="match status" value="1"/>
</dbReference>
<evidence type="ECO:0000256" key="2">
    <source>
        <dbReference type="ARBA" id="ARBA00001947"/>
    </source>
</evidence>
<comment type="pathway">
    <text evidence="3">Amino-acid biosynthesis; L-lysine biosynthesis via DAP pathway; LL-2,6-diaminopimelate from (S)-tetrahydrodipicolinate (succinylase route): step 3/3.</text>
</comment>
<dbReference type="InterPro" id="IPR002933">
    <property type="entry name" value="Peptidase_M20"/>
</dbReference>
<dbReference type="InterPro" id="IPR036264">
    <property type="entry name" value="Bact_exopeptidase_dim_dom"/>
</dbReference>
<comment type="cofactor">
    <cofactor evidence="1">
        <name>Co(2+)</name>
        <dbReference type="ChEBI" id="CHEBI:48828"/>
    </cofactor>
</comment>
<evidence type="ECO:0000256" key="7">
    <source>
        <dbReference type="ARBA" id="ARBA00022723"/>
    </source>
</evidence>
<evidence type="ECO:0000256" key="3">
    <source>
        <dbReference type="ARBA" id="ARBA00005130"/>
    </source>
</evidence>
<sequence length="377" mass="40496">MNDTTSLLQQLVAIDSVNPDLVPNGAGEKEIAIFISNWLEQAGLTVEWDEPQPGRPSVVGIAHGTGGGRSLMLNAHMDTVGVSGMERPHQPFIEGNRLYGRGAFDMKGGLAAAMIATARARQAGLRGDVILTAVADEEYASLGTQSVLKRWTADAAIVTEPTDLQLCLAHKGFIWQEVITQGRAAHGSRADLGLDAIAKMGHVLVGLERLHNELQRRPAHPLLGHGSLHASIIRGGQEWSSYPEQCVLQLERRTIPGETINDVETQLQTLLNSLRQADPAFQATARTILVRDAFEVAEDAPIVQVLRHHAGLLLENEPPLIGATPWMDSALLAAAGISTVVFGPGGAGAHAVVEWADLQQVEQCADILFATIQEFCR</sequence>
<keyword evidence="9" id="KW-0862">Zinc</keyword>
<dbReference type="Gene3D" id="3.30.70.360">
    <property type="match status" value="1"/>
</dbReference>
<evidence type="ECO:0000256" key="9">
    <source>
        <dbReference type="ARBA" id="ARBA00022833"/>
    </source>
</evidence>
<reference evidence="13" key="1">
    <citation type="submission" date="2018-12" db="EMBL/GenBank/DDBJ databases">
        <title>Novel natural products biosynthetic potential of the class Ktedonobacteria.</title>
        <authorList>
            <person name="Zheng Y."/>
            <person name="Saitou A."/>
            <person name="Wang C.M."/>
            <person name="Toyoda A."/>
            <person name="Minakuchi Y."/>
            <person name="Sekiguchi Y."/>
            <person name="Ueda K."/>
            <person name="Takano H."/>
            <person name="Sakai Y."/>
            <person name="Yokota A."/>
            <person name="Yabe S."/>
        </authorList>
    </citation>
    <scope>NUCLEOTIDE SEQUENCE</scope>
    <source>
        <strain evidence="13">COM3</strain>
    </source>
</reference>
<dbReference type="GO" id="GO:0009014">
    <property type="term" value="F:succinyl-diaminopimelate desuccinylase activity"/>
    <property type="evidence" value="ECO:0007669"/>
    <property type="project" value="UniProtKB-EC"/>
</dbReference>
<evidence type="ECO:0000259" key="12">
    <source>
        <dbReference type="Pfam" id="PF07687"/>
    </source>
</evidence>
<dbReference type="PROSITE" id="PS00758">
    <property type="entry name" value="ARGE_DAPE_CPG2_1"/>
    <property type="match status" value="1"/>
</dbReference>
<feature type="domain" description="Peptidase M20 dimerisation" evidence="12">
    <location>
        <begin position="169"/>
        <end position="274"/>
    </location>
</feature>
<evidence type="ECO:0000256" key="5">
    <source>
        <dbReference type="ARBA" id="ARBA00011921"/>
    </source>
</evidence>
<dbReference type="UniPathway" id="UPA00034">
    <property type="reaction ID" value="UER00021"/>
</dbReference>
<keyword evidence="7" id="KW-0479">Metal-binding</keyword>
<evidence type="ECO:0000256" key="10">
    <source>
        <dbReference type="ARBA" id="ARBA00023285"/>
    </source>
</evidence>
<comment type="catalytic activity">
    <reaction evidence="11">
        <text>N-succinyl-(2S,6S)-2,6-diaminopimelate + H2O = (2S,6S)-2,6-diaminopimelate + succinate</text>
        <dbReference type="Rhea" id="RHEA:22608"/>
        <dbReference type="ChEBI" id="CHEBI:15377"/>
        <dbReference type="ChEBI" id="CHEBI:30031"/>
        <dbReference type="ChEBI" id="CHEBI:57609"/>
        <dbReference type="ChEBI" id="CHEBI:58087"/>
        <dbReference type="EC" id="3.5.1.18"/>
    </reaction>
</comment>
<dbReference type="GO" id="GO:0046872">
    <property type="term" value="F:metal ion binding"/>
    <property type="evidence" value="ECO:0007669"/>
    <property type="project" value="UniProtKB-KW"/>
</dbReference>
<name>A0A455SC95_9CHLR</name>
<dbReference type="EMBL" id="AP019376">
    <property type="protein sequence ID" value="BBH86067.1"/>
    <property type="molecule type" value="Genomic_DNA"/>
</dbReference>
<keyword evidence="8" id="KW-0378">Hydrolase</keyword>
<evidence type="ECO:0000256" key="11">
    <source>
        <dbReference type="ARBA" id="ARBA00051301"/>
    </source>
</evidence>
<dbReference type="SUPFAM" id="SSF53187">
    <property type="entry name" value="Zn-dependent exopeptidases"/>
    <property type="match status" value="1"/>
</dbReference>
<protein>
    <recommendedName>
        <fullName evidence="6">Probable succinyl-diaminopimelate desuccinylase</fullName>
        <ecNumber evidence="5">3.5.1.18</ecNumber>
    </recommendedName>
</protein>
<dbReference type="InterPro" id="IPR001261">
    <property type="entry name" value="ArgE/DapE_CS"/>
</dbReference>
<dbReference type="PANTHER" id="PTHR43808:SF25">
    <property type="entry name" value="PEPTIDASE M20 DIMERISATION DOMAIN-CONTAINING PROTEIN"/>
    <property type="match status" value="1"/>
</dbReference>
<comment type="similarity">
    <text evidence="4">Belongs to the peptidase M20A family.</text>
</comment>
<dbReference type="Pfam" id="PF01546">
    <property type="entry name" value="Peptidase_M20"/>
    <property type="match status" value="1"/>
</dbReference>
<evidence type="ECO:0000256" key="8">
    <source>
        <dbReference type="ARBA" id="ARBA00022801"/>
    </source>
</evidence>
<proteinExistence type="inferred from homology"/>
<dbReference type="InterPro" id="IPR010182">
    <property type="entry name" value="ArgE/DapE"/>
</dbReference>
<dbReference type="EC" id="3.5.1.18" evidence="5"/>
<comment type="cofactor">
    <cofactor evidence="2">
        <name>Zn(2+)</name>
        <dbReference type="ChEBI" id="CHEBI:29105"/>
    </cofactor>
</comment>
<dbReference type="PANTHER" id="PTHR43808">
    <property type="entry name" value="ACETYLORNITHINE DEACETYLASE"/>
    <property type="match status" value="1"/>
</dbReference>
<accession>A0A455SC95</accession>
<keyword evidence="10" id="KW-0170">Cobalt</keyword>
<dbReference type="AlphaFoldDB" id="A0A455SC95"/>
<evidence type="ECO:0000313" key="13">
    <source>
        <dbReference type="EMBL" id="BBH86067.1"/>
    </source>
</evidence>
<dbReference type="NCBIfam" id="TIGR01910">
    <property type="entry name" value="DapE-ArgE"/>
    <property type="match status" value="1"/>
</dbReference>